<organism evidence="1 2">
    <name type="scientific">Crossiella cryophila</name>
    <dbReference type="NCBI Taxonomy" id="43355"/>
    <lineage>
        <taxon>Bacteria</taxon>
        <taxon>Bacillati</taxon>
        <taxon>Actinomycetota</taxon>
        <taxon>Actinomycetes</taxon>
        <taxon>Pseudonocardiales</taxon>
        <taxon>Pseudonocardiaceae</taxon>
        <taxon>Crossiella</taxon>
    </lineage>
</organism>
<gene>
    <name evidence="1" type="ORF">HNR67_001284</name>
</gene>
<keyword evidence="2" id="KW-1185">Reference proteome</keyword>
<sequence>MQEQVNSTATARRQKMVTWRGHDLPSLESARLVLAEGLRFRGLGRLVVAANAETEAFSASYEVGVNESGEVKRLLVRSTTAEHERQISFSRSHDGFWLYDRGQGPQRDEFQGAAEVDVQFCVLFNTLPIRRHQLHREAGEATMPVLWVSLPELELNVVHQTYRTVSTGERESVVNFSWPGFTADITVCEDAVVLDYPGISARI</sequence>
<protein>
    <submittedName>
        <fullName evidence="1">Uncharacterized protein</fullName>
    </submittedName>
</protein>
<reference evidence="1 2" key="1">
    <citation type="submission" date="2020-08" db="EMBL/GenBank/DDBJ databases">
        <title>Sequencing the genomes of 1000 actinobacteria strains.</title>
        <authorList>
            <person name="Klenk H.-P."/>
        </authorList>
    </citation>
    <scope>NUCLEOTIDE SEQUENCE [LARGE SCALE GENOMIC DNA]</scope>
    <source>
        <strain evidence="1 2">DSM 44230</strain>
    </source>
</reference>
<dbReference type="Proteomes" id="UP000533598">
    <property type="component" value="Unassembled WGS sequence"/>
</dbReference>
<dbReference type="SUPFAM" id="SSF159275">
    <property type="entry name" value="PA1994-like"/>
    <property type="match status" value="1"/>
</dbReference>
<name>A0A7W7C866_9PSEU</name>
<accession>A0A7W7C866</accession>
<dbReference type="InterPro" id="IPR009467">
    <property type="entry name" value="Glycolipid-bd_prot_put"/>
</dbReference>
<dbReference type="AlphaFoldDB" id="A0A7W7C866"/>
<evidence type="ECO:0000313" key="1">
    <source>
        <dbReference type="EMBL" id="MBB4675166.1"/>
    </source>
</evidence>
<comment type="caution">
    <text evidence="1">The sequence shown here is derived from an EMBL/GenBank/DDBJ whole genome shotgun (WGS) entry which is preliminary data.</text>
</comment>
<proteinExistence type="predicted"/>
<dbReference type="Pfam" id="PF06475">
    <property type="entry name" value="Glycolipid_bind"/>
    <property type="match status" value="1"/>
</dbReference>
<evidence type="ECO:0000313" key="2">
    <source>
        <dbReference type="Proteomes" id="UP000533598"/>
    </source>
</evidence>
<dbReference type="RefSeq" id="WP_185001183.1">
    <property type="nucleotide sequence ID" value="NZ_BAAAUI010000026.1"/>
</dbReference>
<dbReference type="EMBL" id="JACHMH010000001">
    <property type="protein sequence ID" value="MBB4675166.1"/>
    <property type="molecule type" value="Genomic_DNA"/>
</dbReference>